<dbReference type="Proteomes" id="UP000515511">
    <property type="component" value="Chromosome"/>
</dbReference>
<keyword evidence="1" id="KW-0472">Membrane</keyword>
<dbReference type="RefSeq" id="WP_185276133.1">
    <property type="nucleotide sequence ID" value="NZ_CP043641.1"/>
</dbReference>
<sequence>MTIREVLSAMGRRWYALLGVLVVAVLLVGFFARDGGGYTTKTVVTFLLPSATSLSPTNGASDTSIITFARAVAAEVNNGSAATEYSSDDSPYYGAGIRQGVLLNVPNDGNQWYASYTRAEIDVQIVGRTREWVQQQQTIAVAEILASSQHLQEALGAKPGGYISVTVSPLTLAITRVSPTRSDQVEAIAAMLLAVVIVSAWSSVALDRRLRRRSVPVRVPRFQRAKMGGSPT</sequence>
<dbReference type="EMBL" id="CP043641">
    <property type="protein sequence ID" value="QNE36694.1"/>
    <property type="molecule type" value="Genomic_DNA"/>
</dbReference>
<dbReference type="AlphaFoldDB" id="A0A7G6YDX9"/>
<keyword evidence="1" id="KW-0812">Transmembrane</keyword>
<accession>A0A7G6YDX9</accession>
<feature type="transmembrane region" description="Helical" evidence="1">
    <location>
        <begin position="187"/>
        <end position="206"/>
    </location>
</feature>
<organism evidence="2 3">
    <name type="scientific">Leifsonia shinshuensis</name>
    <dbReference type="NCBI Taxonomy" id="150026"/>
    <lineage>
        <taxon>Bacteria</taxon>
        <taxon>Bacillati</taxon>
        <taxon>Actinomycetota</taxon>
        <taxon>Actinomycetes</taxon>
        <taxon>Micrococcales</taxon>
        <taxon>Microbacteriaceae</taxon>
        <taxon>Leifsonia</taxon>
    </lineage>
</organism>
<gene>
    <name evidence="2" type="ORF">F1C12_17295</name>
</gene>
<evidence type="ECO:0000256" key="1">
    <source>
        <dbReference type="SAM" id="Phobius"/>
    </source>
</evidence>
<evidence type="ECO:0008006" key="4">
    <source>
        <dbReference type="Google" id="ProtNLM"/>
    </source>
</evidence>
<protein>
    <recommendedName>
        <fullName evidence="4">Capsular polysaccharide biosynthesis protein</fullName>
    </recommendedName>
</protein>
<keyword evidence="1" id="KW-1133">Transmembrane helix</keyword>
<name>A0A7G6YDX9_9MICO</name>
<dbReference type="KEGG" id="lse:F1C12_17295"/>
<reference evidence="3" key="1">
    <citation type="submission" date="2019-09" db="EMBL/GenBank/DDBJ databases">
        <title>Antimicrobial potential of Antarctic Bacteria.</title>
        <authorList>
            <person name="Benaud N."/>
            <person name="Edwards R.J."/>
            <person name="Ferrari B.C."/>
        </authorList>
    </citation>
    <scope>NUCLEOTIDE SEQUENCE [LARGE SCALE GENOMIC DNA]</scope>
    <source>
        <strain evidence="3">INR9</strain>
    </source>
</reference>
<proteinExistence type="predicted"/>
<evidence type="ECO:0000313" key="3">
    <source>
        <dbReference type="Proteomes" id="UP000515511"/>
    </source>
</evidence>
<evidence type="ECO:0000313" key="2">
    <source>
        <dbReference type="EMBL" id="QNE36694.1"/>
    </source>
</evidence>